<dbReference type="Proteomes" id="UP000054537">
    <property type="component" value="Unassembled WGS sequence"/>
</dbReference>
<accession>A0A0A6USN1</accession>
<dbReference type="InterPro" id="IPR036263">
    <property type="entry name" value="Chorismate_II_sf"/>
</dbReference>
<dbReference type="InterPro" id="IPR036979">
    <property type="entry name" value="CM_dom_sf"/>
</dbReference>
<dbReference type="Pfam" id="PF01817">
    <property type="entry name" value="CM_2"/>
    <property type="match status" value="1"/>
</dbReference>
<dbReference type="SMART" id="SM00830">
    <property type="entry name" value="CM_2"/>
    <property type="match status" value="1"/>
</dbReference>
<dbReference type="STRING" id="1869.MB27_10030"/>
<keyword evidence="1" id="KW-0413">Isomerase</keyword>
<dbReference type="EMBL" id="JRTT01000010">
    <property type="protein sequence ID" value="KHD77464.1"/>
    <property type="molecule type" value="Genomic_DNA"/>
</dbReference>
<dbReference type="RefSeq" id="WP_043523971.1">
    <property type="nucleotide sequence ID" value="NZ_BAABKU010000015.1"/>
</dbReference>
<evidence type="ECO:0000256" key="1">
    <source>
        <dbReference type="ARBA" id="ARBA00023235"/>
    </source>
</evidence>
<dbReference type="eggNOG" id="COG1605">
    <property type="taxonomic scope" value="Bacteria"/>
</dbReference>
<sequence>MIPTPENSLADVRRRIDAIDAQVVALLAVREEQVRRAAGFKADEQGVRAPARVEQVISKVRGLASEAGASPDVVESVYRAMITAFIDLELSEHRRTDG</sequence>
<reference evidence="3 4" key="1">
    <citation type="submission" date="2014-10" db="EMBL/GenBank/DDBJ databases">
        <title>Draft genome sequence of Actinoplanes utahensis NRRL 12052.</title>
        <authorList>
            <person name="Velasco-Bucheli B."/>
            <person name="del Cerro C."/>
            <person name="Hormigo D."/>
            <person name="Garcia J.L."/>
            <person name="Acebal C."/>
            <person name="Arroyo M."/>
            <person name="de la Mata I."/>
        </authorList>
    </citation>
    <scope>NUCLEOTIDE SEQUENCE [LARGE SCALE GENOMIC DNA]</scope>
    <source>
        <strain evidence="3 4">NRRL 12052</strain>
    </source>
</reference>
<comment type="caution">
    <text evidence="3">The sequence shown here is derived from an EMBL/GenBank/DDBJ whole genome shotgun (WGS) entry which is preliminary data.</text>
</comment>
<feature type="domain" description="Chorismate mutase" evidence="2">
    <location>
        <begin position="3"/>
        <end position="93"/>
    </location>
</feature>
<dbReference type="GO" id="GO:0004106">
    <property type="term" value="F:chorismate mutase activity"/>
    <property type="evidence" value="ECO:0007669"/>
    <property type="project" value="InterPro"/>
</dbReference>
<evidence type="ECO:0000313" key="4">
    <source>
        <dbReference type="Proteomes" id="UP000054537"/>
    </source>
</evidence>
<proteinExistence type="predicted"/>
<name>A0A0A6USN1_ACTUT</name>
<gene>
    <name evidence="3" type="ORF">MB27_10030</name>
</gene>
<dbReference type="GO" id="GO:0009697">
    <property type="term" value="P:salicylic acid biosynthetic process"/>
    <property type="evidence" value="ECO:0007669"/>
    <property type="project" value="TreeGrafter"/>
</dbReference>
<evidence type="ECO:0000259" key="2">
    <source>
        <dbReference type="PROSITE" id="PS51168"/>
    </source>
</evidence>
<dbReference type="PROSITE" id="PS51168">
    <property type="entry name" value="CHORISMATE_MUT_2"/>
    <property type="match status" value="1"/>
</dbReference>
<keyword evidence="4" id="KW-1185">Reference proteome</keyword>
<organism evidence="3 4">
    <name type="scientific">Actinoplanes utahensis</name>
    <dbReference type="NCBI Taxonomy" id="1869"/>
    <lineage>
        <taxon>Bacteria</taxon>
        <taxon>Bacillati</taxon>
        <taxon>Actinomycetota</taxon>
        <taxon>Actinomycetes</taxon>
        <taxon>Micromonosporales</taxon>
        <taxon>Micromonosporaceae</taxon>
        <taxon>Actinoplanes</taxon>
    </lineage>
</organism>
<evidence type="ECO:0000313" key="3">
    <source>
        <dbReference type="EMBL" id="KHD77464.1"/>
    </source>
</evidence>
<dbReference type="PANTHER" id="PTHR38041:SF1">
    <property type="entry name" value="CHORISMATE MUTASE"/>
    <property type="match status" value="1"/>
</dbReference>
<dbReference type="InterPro" id="IPR002701">
    <property type="entry name" value="CM_II_prokaryot"/>
</dbReference>
<dbReference type="SUPFAM" id="SSF48600">
    <property type="entry name" value="Chorismate mutase II"/>
    <property type="match status" value="1"/>
</dbReference>
<dbReference type="OrthoDB" id="3233357at2"/>
<protein>
    <submittedName>
        <fullName evidence="3">Chorismate mutase</fullName>
    </submittedName>
</protein>
<dbReference type="AlphaFoldDB" id="A0A0A6USN1"/>
<dbReference type="InterPro" id="IPR051331">
    <property type="entry name" value="Chorismate_mutase-related"/>
</dbReference>
<dbReference type="Gene3D" id="1.20.59.10">
    <property type="entry name" value="Chorismate mutase"/>
    <property type="match status" value="1"/>
</dbReference>
<dbReference type="PANTHER" id="PTHR38041">
    <property type="entry name" value="CHORISMATE MUTASE"/>
    <property type="match status" value="1"/>
</dbReference>
<dbReference type="GO" id="GO:0046417">
    <property type="term" value="P:chorismate metabolic process"/>
    <property type="evidence" value="ECO:0007669"/>
    <property type="project" value="InterPro"/>
</dbReference>